<gene>
    <name evidence="2" type="ORF">CYMTET_32161</name>
</gene>
<dbReference type="SMART" id="SM00181">
    <property type="entry name" value="EGF"/>
    <property type="match status" value="2"/>
</dbReference>
<evidence type="ECO:0000259" key="1">
    <source>
        <dbReference type="SMART" id="SM00181"/>
    </source>
</evidence>
<proteinExistence type="predicted"/>
<protein>
    <recommendedName>
        <fullName evidence="1">EGF-like domain-containing protein</fullName>
    </recommendedName>
</protein>
<feature type="domain" description="EGF-like" evidence="1">
    <location>
        <begin position="20"/>
        <end position="59"/>
    </location>
</feature>
<dbReference type="AlphaFoldDB" id="A0AAE0FFY8"/>
<dbReference type="Proteomes" id="UP001190700">
    <property type="component" value="Unassembled WGS sequence"/>
</dbReference>
<comment type="caution">
    <text evidence="2">The sequence shown here is derived from an EMBL/GenBank/DDBJ whole genome shotgun (WGS) entry which is preliminary data.</text>
</comment>
<dbReference type="Gene3D" id="2.10.25.10">
    <property type="entry name" value="Laminin"/>
    <property type="match status" value="2"/>
</dbReference>
<feature type="non-terminal residue" evidence="2">
    <location>
        <position position="201"/>
    </location>
</feature>
<sequence>MGGAEWLGSGEAGCMPAVPSCAESNGGCDVHSNCTDTVAGPECGPCARGYHGSGRTSCRDTDACFWQPCFPGVPCTDLPPPTERAGFTCGHCPEGYVGDGIVCTLCALQLHLDATANSQKTVYRAYSNKLRGTIGISNQSCVNNQGVVFQWSGASSTGDLMLLTAERNQANTLLLTIPKHSFELNTAYLLQLRARFRGNPQ</sequence>
<reference evidence="2 3" key="1">
    <citation type="journal article" date="2015" name="Genome Biol. Evol.">
        <title>Comparative Genomics of a Bacterivorous Green Alga Reveals Evolutionary Causalities and Consequences of Phago-Mixotrophic Mode of Nutrition.</title>
        <authorList>
            <person name="Burns J.A."/>
            <person name="Paasch A."/>
            <person name="Narechania A."/>
            <person name="Kim E."/>
        </authorList>
    </citation>
    <scope>NUCLEOTIDE SEQUENCE [LARGE SCALE GENOMIC DNA]</scope>
    <source>
        <strain evidence="2 3">PLY_AMNH</strain>
    </source>
</reference>
<evidence type="ECO:0000313" key="3">
    <source>
        <dbReference type="Proteomes" id="UP001190700"/>
    </source>
</evidence>
<accession>A0AAE0FFY8</accession>
<name>A0AAE0FFY8_9CHLO</name>
<dbReference type="InterPro" id="IPR000742">
    <property type="entry name" value="EGF"/>
</dbReference>
<dbReference type="EMBL" id="LGRX02019251">
    <property type="protein sequence ID" value="KAK3258810.1"/>
    <property type="molecule type" value="Genomic_DNA"/>
</dbReference>
<evidence type="ECO:0000313" key="2">
    <source>
        <dbReference type="EMBL" id="KAK3258810.1"/>
    </source>
</evidence>
<feature type="domain" description="EGF-like" evidence="1">
    <location>
        <begin position="63"/>
        <end position="104"/>
    </location>
</feature>
<keyword evidence="3" id="KW-1185">Reference proteome</keyword>
<organism evidence="2 3">
    <name type="scientific">Cymbomonas tetramitiformis</name>
    <dbReference type="NCBI Taxonomy" id="36881"/>
    <lineage>
        <taxon>Eukaryota</taxon>
        <taxon>Viridiplantae</taxon>
        <taxon>Chlorophyta</taxon>
        <taxon>Pyramimonadophyceae</taxon>
        <taxon>Pyramimonadales</taxon>
        <taxon>Pyramimonadaceae</taxon>
        <taxon>Cymbomonas</taxon>
    </lineage>
</organism>